<feature type="compositionally biased region" description="Low complexity" evidence="1">
    <location>
        <begin position="28"/>
        <end position="47"/>
    </location>
</feature>
<name>A0ABS1M9L3_9NOCA</name>
<evidence type="ECO:0000256" key="2">
    <source>
        <dbReference type="SAM" id="SignalP"/>
    </source>
</evidence>
<sequence>MISARKCFAALAGAAVISSMGACSGQESAVTSSRSSTPPTTTTAAPVQTDGTLPAGTDAYGYRDSFARCKDPERLVLLVGQTTGRPVTTVQGTRAGGDQRFVVCEDRTGTRVMRASAPGLRPDPFEGTFFTLPPTASSSWPTV</sequence>
<gene>
    <name evidence="3" type="ORF">JK358_15740</name>
</gene>
<feature type="region of interest" description="Disordered" evidence="1">
    <location>
        <begin position="28"/>
        <end position="54"/>
    </location>
</feature>
<accession>A0ABS1M9L3</accession>
<proteinExistence type="predicted"/>
<organism evidence="3 4">
    <name type="scientific">Nocardia acididurans</name>
    <dbReference type="NCBI Taxonomy" id="2802282"/>
    <lineage>
        <taxon>Bacteria</taxon>
        <taxon>Bacillati</taxon>
        <taxon>Actinomycetota</taxon>
        <taxon>Actinomycetes</taxon>
        <taxon>Mycobacteriales</taxon>
        <taxon>Nocardiaceae</taxon>
        <taxon>Nocardia</taxon>
    </lineage>
</organism>
<reference evidence="3 4" key="1">
    <citation type="submission" date="2021-01" db="EMBL/GenBank/DDBJ databases">
        <title>WGS of actinomycetes isolated from Thailand.</title>
        <authorList>
            <person name="Thawai C."/>
        </authorList>
    </citation>
    <scope>NUCLEOTIDE SEQUENCE [LARGE SCALE GENOMIC DNA]</scope>
    <source>
        <strain evidence="3 4">LPG 2</strain>
    </source>
</reference>
<feature type="signal peptide" evidence="2">
    <location>
        <begin position="1"/>
        <end position="24"/>
    </location>
</feature>
<comment type="caution">
    <text evidence="3">The sequence shown here is derived from an EMBL/GenBank/DDBJ whole genome shotgun (WGS) entry which is preliminary data.</text>
</comment>
<feature type="chain" id="PRO_5045401783" description="Lipoprotein" evidence="2">
    <location>
        <begin position="25"/>
        <end position="143"/>
    </location>
</feature>
<evidence type="ECO:0000313" key="4">
    <source>
        <dbReference type="Proteomes" id="UP000602198"/>
    </source>
</evidence>
<protein>
    <recommendedName>
        <fullName evidence="5">Lipoprotein</fullName>
    </recommendedName>
</protein>
<keyword evidence="4" id="KW-1185">Reference proteome</keyword>
<dbReference type="PROSITE" id="PS51257">
    <property type="entry name" value="PROKAR_LIPOPROTEIN"/>
    <property type="match status" value="1"/>
</dbReference>
<dbReference type="Proteomes" id="UP000602198">
    <property type="component" value="Unassembled WGS sequence"/>
</dbReference>
<dbReference type="EMBL" id="JAERRJ010000005">
    <property type="protein sequence ID" value="MBL1075848.1"/>
    <property type="molecule type" value="Genomic_DNA"/>
</dbReference>
<dbReference type="RefSeq" id="WP_201948285.1">
    <property type="nucleotide sequence ID" value="NZ_JAERRJ010000005.1"/>
</dbReference>
<keyword evidence="2" id="KW-0732">Signal</keyword>
<evidence type="ECO:0000256" key="1">
    <source>
        <dbReference type="SAM" id="MobiDB-lite"/>
    </source>
</evidence>
<evidence type="ECO:0008006" key="5">
    <source>
        <dbReference type="Google" id="ProtNLM"/>
    </source>
</evidence>
<evidence type="ECO:0000313" key="3">
    <source>
        <dbReference type="EMBL" id="MBL1075848.1"/>
    </source>
</evidence>